<keyword evidence="4" id="KW-1185">Reference proteome</keyword>
<feature type="domain" description="EF-hand" evidence="2">
    <location>
        <begin position="60"/>
        <end position="85"/>
    </location>
</feature>
<keyword evidence="1" id="KW-0732">Signal</keyword>
<dbReference type="EMBL" id="RKQN01000003">
    <property type="protein sequence ID" value="RPE77028.1"/>
    <property type="molecule type" value="Genomic_DNA"/>
</dbReference>
<organism evidence="3 4">
    <name type="scientific">Vulcaniibacterium tengchongense</name>
    <dbReference type="NCBI Taxonomy" id="1273429"/>
    <lineage>
        <taxon>Bacteria</taxon>
        <taxon>Pseudomonadati</taxon>
        <taxon>Pseudomonadota</taxon>
        <taxon>Gammaproteobacteria</taxon>
        <taxon>Lysobacterales</taxon>
        <taxon>Lysobacteraceae</taxon>
        <taxon>Vulcaniibacterium</taxon>
    </lineage>
</organism>
<dbReference type="AlphaFoldDB" id="A0A3N4V3H0"/>
<reference evidence="3 4" key="1">
    <citation type="submission" date="2018-11" db="EMBL/GenBank/DDBJ databases">
        <title>Genomic Encyclopedia of Type Strains, Phase IV (KMG-IV): sequencing the most valuable type-strain genomes for metagenomic binning, comparative biology and taxonomic classification.</title>
        <authorList>
            <person name="Goeker M."/>
        </authorList>
    </citation>
    <scope>NUCLEOTIDE SEQUENCE [LARGE SCALE GENOMIC DNA]</scope>
    <source>
        <strain evidence="3 4">DSM 25623</strain>
    </source>
</reference>
<dbReference type="RefSeq" id="WP_123770609.1">
    <property type="nucleotide sequence ID" value="NZ_RKQN01000003.1"/>
</dbReference>
<dbReference type="OrthoDB" id="6028157at2"/>
<dbReference type="SUPFAM" id="SSF47473">
    <property type="entry name" value="EF-hand"/>
    <property type="match status" value="1"/>
</dbReference>
<feature type="signal peptide" evidence="1">
    <location>
        <begin position="1"/>
        <end position="28"/>
    </location>
</feature>
<evidence type="ECO:0000313" key="3">
    <source>
        <dbReference type="EMBL" id="RPE77028.1"/>
    </source>
</evidence>
<dbReference type="PROSITE" id="PS50222">
    <property type="entry name" value="EF_HAND_2"/>
    <property type="match status" value="1"/>
</dbReference>
<proteinExistence type="predicted"/>
<feature type="chain" id="PRO_5018179802" evidence="1">
    <location>
        <begin position="29"/>
        <end position="128"/>
    </location>
</feature>
<dbReference type="Pfam" id="PF13202">
    <property type="entry name" value="EF-hand_5"/>
    <property type="match status" value="2"/>
</dbReference>
<accession>A0A3N4V3H0</accession>
<dbReference type="Proteomes" id="UP000269708">
    <property type="component" value="Unassembled WGS sequence"/>
</dbReference>
<evidence type="ECO:0000313" key="4">
    <source>
        <dbReference type="Proteomes" id="UP000269708"/>
    </source>
</evidence>
<comment type="caution">
    <text evidence="3">The sequence shown here is derived from an EMBL/GenBank/DDBJ whole genome shotgun (WGS) entry which is preliminary data.</text>
</comment>
<protein>
    <submittedName>
        <fullName evidence="3">EF hand domain-containing protein</fullName>
    </submittedName>
</protein>
<gene>
    <name evidence="3" type="ORF">EDC50_2281</name>
</gene>
<name>A0A3N4V3H0_9GAMM</name>
<evidence type="ECO:0000259" key="2">
    <source>
        <dbReference type="PROSITE" id="PS50222"/>
    </source>
</evidence>
<evidence type="ECO:0000256" key="1">
    <source>
        <dbReference type="SAM" id="SignalP"/>
    </source>
</evidence>
<dbReference type="Gene3D" id="1.10.238.10">
    <property type="entry name" value="EF-hand"/>
    <property type="match status" value="1"/>
</dbReference>
<dbReference type="PROSITE" id="PS00018">
    <property type="entry name" value="EF_HAND_1"/>
    <property type="match status" value="2"/>
</dbReference>
<dbReference type="InterPro" id="IPR002048">
    <property type="entry name" value="EF_hand_dom"/>
</dbReference>
<dbReference type="InterPro" id="IPR011992">
    <property type="entry name" value="EF-hand-dom_pair"/>
</dbReference>
<dbReference type="InterPro" id="IPR018247">
    <property type="entry name" value="EF_Hand_1_Ca_BS"/>
</dbReference>
<dbReference type="GO" id="GO:0005509">
    <property type="term" value="F:calcium ion binding"/>
    <property type="evidence" value="ECO:0007669"/>
    <property type="project" value="InterPro"/>
</dbReference>
<sequence length="128" mass="12598">MSNHSKSATFALGAALAGGLALSSSAFAMTDLAGGYMLGAADQAAKAAEGKCGEGKCGVEKMDTDKDGRVSQAEFAAAHDGDASKFAGHDADGDGFLSADELKAKAGKRADKAGMEGKCGEGKCGGMA</sequence>